<dbReference type="InterPro" id="IPR036514">
    <property type="entry name" value="SGNH_hydro_sf"/>
</dbReference>
<evidence type="ECO:0000256" key="3">
    <source>
        <dbReference type="ARBA" id="ARBA00022679"/>
    </source>
</evidence>
<dbReference type="OrthoDB" id="1411432at2"/>
<feature type="domain" description="AlgX/AlgJ SGNH hydrolase-like" evidence="8">
    <location>
        <begin position="275"/>
        <end position="413"/>
    </location>
</feature>
<dbReference type="GO" id="GO:0042597">
    <property type="term" value="C:periplasmic space"/>
    <property type="evidence" value="ECO:0007669"/>
    <property type="project" value="UniProtKB-SubCell"/>
</dbReference>
<gene>
    <name evidence="9" type="ORF">Poly30_23360</name>
</gene>
<comment type="pathway">
    <text evidence="2">Glycan biosynthesis; alginate biosynthesis.</text>
</comment>
<keyword evidence="10" id="KW-1185">Reference proteome</keyword>
<keyword evidence="6" id="KW-0016">Alginate biosynthesis</keyword>
<accession>A0A518ERU7</accession>
<dbReference type="GO" id="GO:0016788">
    <property type="term" value="F:hydrolase activity, acting on ester bonds"/>
    <property type="evidence" value="ECO:0007669"/>
    <property type="project" value="UniProtKB-ARBA"/>
</dbReference>
<dbReference type="GO" id="GO:0042121">
    <property type="term" value="P:alginic acid biosynthetic process"/>
    <property type="evidence" value="ECO:0007669"/>
    <property type="project" value="UniProtKB-KW"/>
</dbReference>
<sequence length="415" mass="45265">MKKIVIAAVVTLLSTGVAFVVVTELRERRGSRSVRSVDTTSTMQQSLDASRRQGGQAGSGSVAAVDGLPALVNLQPIDAKTLAAFYPGVEDSRYRADDLCYVTYRPSQGWRRPFEEHPDGKITIKVNGAGLREPEEVREGHPVARLLVTGDSHLSGVVPHDENLVHLIETLIEADEPGRDIESLNAGIGGYNVYNYLGVLEHFAYLQPEVFLVVVYGGNDFYDTVRLERYFAGRGRFRTSSLPNGERLDAWKRSGTVRGQETNQTRYLIDNPEDASIAATTSAAILAEIAERCELRGIVPLFAYLPPALAVQADRFPDEMKATTVALGVTEEDVCVSDAIADEMIECLTASGLGVIDLREAFRASEDLLYWKSDFHINTAGHRLAAEVLAPHVEAALAKAPADRSHVQPAAPHSR</sequence>
<dbReference type="AlphaFoldDB" id="A0A518ERU7"/>
<evidence type="ECO:0000313" key="10">
    <source>
        <dbReference type="Proteomes" id="UP000320390"/>
    </source>
</evidence>
<evidence type="ECO:0000259" key="8">
    <source>
        <dbReference type="Pfam" id="PF16822"/>
    </source>
</evidence>
<dbReference type="GO" id="GO:0016740">
    <property type="term" value="F:transferase activity"/>
    <property type="evidence" value="ECO:0007669"/>
    <property type="project" value="UniProtKB-KW"/>
</dbReference>
<protein>
    <recommendedName>
        <fullName evidence="8">AlgX/AlgJ SGNH hydrolase-like domain-containing protein</fullName>
    </recommendedName>
</protein>
<dbReference type="Proteomes" id="UP000320390">
    <property type="component" value="Chromosome"/>
</dbReference>
<evidence type="ECO:0000256" key="7">
    <source>
        <dbReference type="SAM" id="MobiDB-lite"/>
    </source>
</evidence>
<evidence type="ECO:0000256" key="2">
    <source>
        <dbReference type="ARBA" id="ARBA00005182"/>
    </source>
</evidence>
<organism evidence="9 10">
    <name type="scientific">Saltatorellus ferox</name>
    <dbReference type="NCBI Taxonomy" id="2528018"/>
    <lineage>
        <taxon>Bacteria</taxon>
        <taxon>Pseudomonadati</taxon>
        <taxon>Planctomycetota</taxon>
        <taxon>Planctomycetia</taxon>
        <taxon>Planctomycetia incertae sedis</taxon>
        <taxon>Saltatorellus</taxon>
    </lineage>
</organism>
<dbReference type="Gene3D" id="3.40.50.1110">
    <property type="entry name" value="SGNH hydrolase"/>
    <property type="match status" value="1"/>
</dbReference>
<evidence type="ECO:0000256" key="4">
    <source>
        <dbReference type="ARBA" id="ARBA00022729"/>
    </source>
</evidence>
<feature type="region of interest" description="Disordered" evidence="7">
    <location>
        <begin position="31"/>
        <end position="60"/>
    </location>
</feature>
<reference evidence="9 10" key="1">
    <citation type="submission" date="2019-02" db="EMBL/GenBank/DDBJ databases">
        <title>Deep-cultivation of Planctomycetes and their phenomic and genomic characterization uncovers novel biology.</title>
        <authorList>
            <person name="Wiegand S."/>
            <person name="Jogler M."/>
            <person name="Boedeker C."/>
            <person name="Pinto D."/>
            <person name="Vollmers J."/>
            <person name="Rivas-Marin E."/>
            <person name="Kohn T."/>
            <person name="Peeters S.H."/>
            <person name="Heuer A."/>
            <person name="Rast P."/>
            <person name="Oberbeckmann S."/>
            <person name="Bunk B."/>
            <person name="Jeske O."/>
            <person name="Meyerdierks A."/>
            <person name="Storesund J.E."/>
            <person name="Kallscheuer N."/>
            <person name="Luecker S."/>
            <person name="Lage O.M."/>
            <person name="Pohl T."/>
            <person name="Merkel B.J."/>
            <person name="Hornburger P."/>
            <person name="Mueller R.-W."/>
            <person name="Bruemmer F."/>
            <person name="Labrenz M."/>
            <person name="Spormann A.M."/>
            <person name="Op den Camp H."/>
            <person name="Overmann J."/>
            <person name="Amann R."/>
            <person name="Jetten M.S.M."/>
            <person name="Mascher T."/>
            <person name="Medema M.H."/>
            <person name="Devos D.P."/>
            <person name="Kaster A.-K."/>
            <person name="Ovreas L."/>
            <person name="Rohde M."/>
            <person name="Galperin M.Y."/>
            <person name="Jogler C."/>
        </authorList>
    </citation>
    <scope>NUCLEOTIDE SEQUENCE [LARGE SCALE GENOMIC DNA]</scope>
    <source>
        <strain evidence="9 10">Poly30</strain>
    </source>
</reference>
<evidence type="ECO:0000256" key="6">
    <source>
        <dbReference type="ARBA" id="ARBA00022841"/>
    </source>
</evidence>
<dbReference type="SUPFAM" id="SSF52266">
    <property type="entry name" value="SGNH hydrolase"/>
    <property type="match status" value="1"/>
</dbReference>
<proteinExistence type="predicted"/>
<keyword evidence="5" id="KW-0574">Periplasm</keyword>
<dbReference type="Pfam" id="PF16822">
    <property type="entry name" value="ALGX"/>
    <property type="match status" value="1"/>
</dbReference>
<keyword evidence="4" id="KW-0732">Signal</keyword>
<dbReference type="CDD" id="cd00229">
    <property type="entry name" value="SGNH_hydrolase"/>
    <property type="match status" value="1"/>
</dbReference>
<evidence type="ECO:0000256" key="5">
    <source>
        <dbReference type="ARBA" id="ARBA00022764"/>
    </source>
</evidence>
<evidence type="ECO:0000256" key="1">
    <source>
        <dbReference type="ARBA" id="ARBA00004418"/>
    </source>
</evidence>
<name>A0A518ERU7_9BACT</name>
<dbReference type="EMBL" id="CP036434">
    <property type="protein sequence ID" value="QDV06821.1"/>
    <property type="molecule type" value="Genomic_DNA"/>
</dbReference>
<dbReference type="InterPro" id="IPR031811">
    <property type="entry name" value="ALGX/ALGJ_SGNH-like"/>
</dbReference>
<keyword evidence="3" id="KW-0808">Transferase</keyword>
<evidence type="ECO:0000313" key="9">
    <source>
        <dbReference type="EMBL" id="QDV06821.1"/>
    </source>
</evidence>
<comment type="subcellular location">
    <subcellularLocation>
        <location evidence="1">Periplasm</location>
    </subcellularLocation>
</comment>
<feature type="compositionally biased region" description="Low complexity" evidence="7">
    <location>
        <begin position="33"/>
        <end position="42"/>
    </location>
</feature>